<dbReference type="InterPro" id="IPR011008">
    <property type="entry name" value="Dimeric_a/b-barrel"/>
</dbReference>
<name>A0A2N3KVT8_9PROT</name>
<dbReference type="Gene3D" id="3.30.70.100">
    <property type="match status" value="1"/>
</dbReference>
<dbReference type="AlphaFoldDB" id="A0A2N3KVT8"/>
<protein>
    <submittedName>
        <fullName evidence="3">Stress responsive protein</fullName>
    </submittedName>
</protein>
<reference evidence="3 5" key="1">
    <citation type="submission" date="2017-09" db="EMBL/GenBank/DDBJ databases">
        <title>Biodiversity and function of Thalassospira species in the particle-attached aromatic-hydrocarbon-degrading consortia from the surface seawater of the South China Sea.</title>
        <authorList>
            <person name="Dong C."/>
            <person name="Liu R."/>
            <person name="Shao Z."/>
        </authorList>
    </citation>
    <scope>NUCLEOTIDE SEQUENCE [LARGE SCALE GENOMIC DNA]</scope>
    <source>
        <strain evidence="3 5">CSC1P2</strain>
    </source>
</reference>
<dbReference type="EMBL" id="NWTK01000004">
    <property type="protein sequence ID" value="PKR54692.1"/>
    <property type="molecule type" value="Genomic_DNA"/>
</dbReference>
<gene>
    <name evidence="3" type="ORF">COO20_08045</name>
    <name evidence="2" type="ORF">CSC3H3_19625</name>
</gene>
<keyword evidence="4" id="KW-1185">Reference proteome</keyword>
<dbReference type="Proteomes" id="UP000233458">
    <property type="component" value="Chromosome"/>
</dbReference>
<dbReference type="RefSeq" id="WP_101265352.1">
    <property type="nucleotide sequence ID" value="NZ_CP024199.1"/>
</dbReference>
<dbReference type="Proteomes" id="UP000233597">
    <property type="component" value="Unassembled WGS sequence"/>
</dbReference>
<proteinExistence type="predicted"/>
<dbReference type="Pfam" id="PF07876">
    <property type="entry name" value="Dabb"/>
    <property type="match status" value="1"/>
</dbReference>
<dbReference type="SUPFAM" id="SSF54909">
    <property type="entry name" value="Dimeric alpha+beta barrel"/>
    <property type="match status" value="1"/>
</dbReference>
<evidence type="ECO:0000313" key="4">
    <source>
        <dbReference type="Proteomes" id="UP000233458"/>
    </source>
</evidence>
<evidence type="ECO:0000259" key="1">
    <source>
        <dbReference type="PROSITE" id="PS51502"/>
    </source>
</evidence>
<dbReference type="InterPro" id="IPR013097">
    <property type="entry name" value="Dabb"/>
</dbReference>
<dbReference type="PROSITE" id="PS51502">
    <property type="entry name" value="S_R_A_B_BARREL"/>
    <property type="match status" value="1"/>
</dbReference>
<reference evidence="2 4" key="2">
    <citation type="submission" date="2017-10" db="EMBL/GenBank/DDBJ databases">
        <title>Biodiversity and function of Thalassospira species in the particle-attached aromatic-hydrocarbon-degrading consortia from the surface seawater of the China South Sea.</title>
        <authorList>
            <person name="Dong C."/>
            <person name="Liu R."/>
            <person name="Shao Z."/>
        </authorList>
    </citation>
    <scope>NUCLEOTIDE SEQUENCE [LARGE SCALE GENOMIC DNA]</scope>
    <source>
        <strain evidence="2 4">CSC3H3</strain>
    </source>
</reference>
<organism evidence="3 5">
    <name type="scientific">Thalassospira marina</name>
    <dbReference type="NCBI Taxonomy" id="2048283"/>
    <lineage>
        <taxon>Bacteria</taxon>
        <taxon>Pseudomonadati</taxon>
        <taxon>Pseudomonadota</taxon>
        <taxon>Alphaproteobacteria</taxon>
        <taxon>Rhodospirillales</taxon>
        <taxon>Thalassospiraceae</taxon>
        <taxon>Thalassospira</taxon>
    </lineage>
</organism>
<feature type="domain" description="Stress-response A/B barrel" evidence="1">
    <location>
        <begin position="2"/>
        <end position="100"/>
    </location>
</feature>
<evidence type="ECO:0000313" key="2">
    <source>
        <dbReference type="EMBL" id="AUG54684.1"/>
    </source>
</evidence>
<accession>A0A2N3KVT8</accession>
<dbReference type="EMBL" id="CP024199">
    <property type="protein sequence ID" value="AUG54684.1"/>
    <property type="molecule type" value="Genomic_DNA"/>
</dbReference>
<dbReference type="KEGG" id="thac:CSC3H3_19625"/>
<dbReference type="OrthoDB" id="9816070at2"/>
<sequence length="121" mass="13092">MIRHIVLVQVPYHADPAERDAVFAALKDIALKTKGMLAFSGGRSLEKDGLHQGFTHAFTIDFVDAGARNEYLSGLDQNHTGHRLIKLAQGGLGGILVMNIELDPAPPAGPERPRKLQASWG</sequence>
<dbReference type="SMART" id="SM00886">
    <property type="entry name" value="Dabb"/>
    <property type="match status" value="1"/>
</dbReference>
<evidence type="ECO:0000313" key="3">
    <source>
        <dbReference type="EMBL" id="PKR54692.1"/>
    </source>
</evidence>
<evidence type="ECO:0000313" key="5">
    <source>
        <dbReference type="Proteomes" id="UP000233597"/>
    </source>
</evidence>